<dbReference type="Proteomes" id="UP000222075">
    <property type="component" value="Segment"/>
</dbReference>
<proteinExistence type="predicted"/>
<feature type="compositionally biased region" description="Polar residues" evidence="1">
    <location>
        <begin position="246"/>
        <end position="258"/>
    </location>
</feature>
<dbReference type="EMBL" id="KR997933">
    <property type="protein sequence ID" value="AKU45321.1"/>
    <property type="molecule type" value="Genomic_DNA"/>
</dbReference>
<evidence type="ECO:0000313" key="3">
    <source>
        <dbReference type="Proteomes" id="UP000222075"/>
    </source>
</evidence>
<feature type="region of interest" description="Disordered" evidence="1">
    <location>
        <begin position="239"/>
        <end position="266"/>
    </location>
</feature>
<dbReference type="Pfam" id="PF24117">
    <property type="entry name" value="DUF7391"/>
    <property type="match status" value="1"/>
</dbReference>
<gene>
    <name evidence="2" type="ORF">MADRUGA_31</name>
</gene>
<name>A0A0K1LRX0_9CAUD</name>
<accession>A0A0K1LRX0</accession>
<sequence>MAKQISTKWKKNKGFKKPFDYTLEDGSQTVTIRRLDMPDLLKLGIANELDFMSKALIGGSVKDEAKVKEIIAEATKEADNFARMETMVNKVVVAGVIDPNIYPVPIPVDENEIIIRNEEVMYVDEIPWDDRMELFGVIFESEGLSDFREEQEPGVGDVADVQTVQLPADGPMADVPSGDTEGGFYLNRGVFYFGRKIENEMQQAENQSRKNRKPGPGTDRLANAARLRVLEKYVGVPVKRHRDPGNVTNTNPFTQGRGSEQKKDESVIVMRGF</sequence>
<organism evidence="2 3">
    <name type="scientific">Mycobacterium phage Madruga</name>
    <dbReference type="NCBI Taxonomy" id="1675552"/>
    <lineage>
        <taxon>Viruses</taxon>
        <taxon>Duplodnaviria</taxon>
        <taxon>Heunggongvirae</taxon>
        <taxon>Uroviricota</taxon>
        <taxon>Caudoviricetes</taxon>
        <taxon>Patiencevirus</taxon>
        <taxon>Patiencevirus patience</taxon>
    </lineage>
</organism>
<protein>
    <submittedName>
        <fullName evidence="2">Tail assembly chaperone</fullName>
    </submittedName>
</protein>
<evidence type="ECO:0000313" key="2">
    <source>
        <dbReference type="EMBL" id="AKU45321.1"/>
    </source>
</evidence>
<dbReference type="InterPro" id="IPR055815">
    <property type="entry name" value="DUF7391"/>
</dbReference>
<reference evidence="2 3" key="1">
    <citation type="journal article" date="2016" name="BMC Microbiol.">
        <title>Characterization of mycobacteria and mycobacteriophages isolated from compost at the Sao Paulo Zoo Park Foundation in Brazil and creation of the new mycobacteriophage Cluster U.</title>
        <authorList>
            <person name="Lima-Junior J.D."/>
            <person name="Viana-Niero C."/>
            <person name="Conde Oliveira D.V."/>
            <person name="Machado G.E."/>
            <person name="Rabello M.C."/>
            <person name="Martins-Junior J."/>
            <person name="Martins L.F."/>
            <person name="Digiampietri L.A."/>
            <person name="da Silva A.M."/>
            <person name="Setubal J.C."/>
            <person name="Russell D.A."/>
            <person name="Jacobs-Sera D."/>
            <person name="Pope W.H."/>
            <person name="Hatfull G.F."/>
            <person name="Leao S.C."/>
        </authorList>
    </citation>
    <scope>NUCLEOTIDE SEQUENCE [LARGE SCALE GENOMIC DNA]</scope>
</reference>
<evidence type="ECO:0000256" key="1">
    <source>
        <dbReference type="SAM" id="MobiDB-lite"/>
    </source>
</evidence>